<dbReference type="SUPFAM" id="SSF63882">
    <property type="entry name" value="MoeA N-terminal region -like"/>
    <property type="match status" value="1"/>
</dbReference>
<dbReference type="RefSeq" id="WP_227707983.1">
    <property type="nucleotide sequence ID" value="NZ_JAJEQX010000017.1"/>
</dbReference>
<dbReference type="InterPro" id="IPR001453">
    <property type="entry name" value="MoaB/Mog_dom"/>
</dbReference>
<dbReference type="Pfam" id="PF00994">
    <property type="entry name" value="MoCF_biosynth"/>
    <property type="match status" value="1"/>
</dbReference>
<keyword evidence="7" id="KW-0479">Metal-binding</keyword>
<proteinExistence type="inferred from homology"/>
<dbReference type="SMART" id="SM00852">
    <property type="entry name" value="MoCF_biosynth"/>
    <property type="match status" value="1"/>
</dbReference>
<dbReference type="InterPro" id="IPR036688">
    <property type="entry name" value="MoeA_C_domain_IV_sf"/>
</dbReference>
<dbReference type="InterPro" id="IPR036425">
    <property type="entry name" value="MoaB/Mog-like_dom_sf"/>
</dbReference>
<dbReference type="Gene3D" id="3.40.980.10">
    <property type="entry name" value="MoaB/Mog-like domain"/>
    <property type="match status" value="1"/>
</dbReference>
<dbReference type="Proteomes" id="UP001198151">
    <property type="component" value="Unassembled WGS sequence"/>
</dbReference>
<reference evidence="9 10" key="1">
    <citation type="submission" date="2021-10" db="EMBL/GenBank/DDBJ databases">
        <title>Anaerobic single-cell dispensing facilitates the cultivation of human gut bacteria.</title>
        <authorList>
            <person name="Afrizal A."/>
        </authorList>
    </citation>
    <scope>NUCLEOTIDE SEQUENCE [LARGE SCALE GENOMIC DNA]</scope>
    <source>
        <strain evidence="9 10">CLA-AA-H200</strain>
    </source>
</reference>
<comment type="caution">
    <text evidence="9">The sequence shown here is derived from an EMBL/GenBank/DDBJ whole genome shotgun (WGS) entry which is preliminary data.</text>
</comment>
<comment type="function">
    <text evidence="1 7">Catalyzes the insertion of molybdate into adenylated molybdopterin with the concomitant release of AMP.</text>
</comment>
<evidence type="ECO:0000256" key="7">
    <source>
        <dbReference type="RuleBase" id="RU365090"/>
    </source>
</evidence>
<keyword evidence="10" id="KW-1185">Reference proteome</keyword>
<comment type="similarity">
    <text evidence="2 7">Belongs to the MoeA family.</text>
</comment>
<dbReference type="InterPro" id="IPR038987">
    <property type="entry name" value="MoeA-like"/>
</dbReference>
<evidence type="ECO:0000313" key="10">
    <source>
        <dbReference type="Proteomes" id="UP001198151"/>
    </source>
</evidence>
<evidence type="ECO:0000256" key="5">
    <source>
        <dbReference type="ARBA" id="ARBA00022505"/>
    </source>
</evidence>
<dbReference type="Gene3D" id="2.40.340.10">
    <property type="entry name" value="MoeA, C-terminal, domain IV"/>
    <property type="match status" value="1"/>
</dbReference>
<evidence type="ECO:0000256" key="3">
    <source>
        <dbReference type="ARBA" id="ARBA00013269"/>
    </source>
</evidence>
<keyword evidence="7" id="KW-0460">Magnesium</keyword>
<accession>A0ABS8FXY5</accession>
<comment type="catalytic activity">
    <reaction evidence="6">
        <text>adenylyl-molybdopterin + molybdate = Mo-molybdopterin + AMP + H(+)</text>
        <dbReference type="Rhea" id="RHEA:35047"/>
        <dbReference type="ChEBI" id="CHEBI:15378"/>
        <dbReference type="ChEBI" id="CHEBI:36264"/>
        <dbReference type="ChEBI" id="CHEBI:62727"/>
        <dbReference type="ChEBI" id="CHEBI:71302"/>
        <dbReference type="ChEBI" id="CHEBI:456215"/>
        <dbReference type="EC" id="2.10.1.1"/>
    </reaction>
</comment>
<keyword evidence="7" id="KW-0808">Transferase</keyword>
<dbReference type="InterPro" id="IPR005110">
    <property type="entry name" value="MoeA_linker/N"/>
</dbReference>
<dbReference type="EMBL" id="JAJEQX010000017">
    <property type="protein sequence ID" value="MCC2254843.1"/>
    <property type="molecule type" value="Genomic_DNA"/>
</dbReference>
<dbReference type="EC" id="2.10.1.1" evidence="3 7"/>
<dbReference type="Gene3D" id="2.170.190.11">
    <property type="entry name" value="Molybdopterin biosynthesis moea protein, domain 3"/>
    <property type="match status" value="1"/>
</dbReference>
<dbReference type="Pfam" id="PF03453">
    <property type="entry name" value="MoeA_N"/>
    <property type="match status" value="1"/>
</dbReference>
<gene>
    <name evidence="9" type="ORF">LKD70_10500</name>
</gene>
<dbReference type="Gene3D" id="3.90.105.10">
    <property type="entry name" value="Molybdopterin biosynthesis moea protein, domain 2"/>
    <property type="match status" value="1"/>
</dbReference>
<evidence type="ECO:0000256" key="1">
    <source>
        <dbReference type="ARBA" id="ARBA00002901"/>
    </source>
</evidence>
<feature type="domain" description="MoaB/Mog" evidence="8">
    <location>
        <begin position="170"/>
        <end position="307"/>
    </location>
</feature>
<comment type="pathway">
    <text evidence="7">Cofactor biosynthesis; molybdopterin biosynthesis.</text>
</comment>
<dbReference type="CDD" id="cd00887">
    <property type="entry name" value="MoeA"/>
    <property type="match status" value="1"/>
</dbReference>
<evidence type="ECO:0000256" key="2">
    <source>
        <dbReference type="ARBA" id="ARBA00010763"/>
    </source>
</evidence>
<dbReference type="PANTHER" id="PTHR10192:SF16">
    <property type="entry name" value="MOLYBDOPTERIN MOLYBDENUMTRANSFERASE"/>
    <property type="match status" value="1"/>
</dbReference>
<comment type="cofactor">
    <cofactor evidence="7">
        <name>Mg(2+)</name>
        <dbReference type="ChEBI" id="CHEBI:18420"/>
    </cofactor>
</comment>
<protein>
    <recommendedName>
        <fullName evidence="4 7">Molybdopterin molybdenumtransferase</fullName>
        <ecNumber evidence="3 7">2.10.1.1</ecNumber>
    </recommendedName>
</protein>
<dbReference type="InterPro" id="IPR036135">
    <property type="entry name" value="MoeA_linker/N_sf"/>
</dbReference>
<evidence type="ECO:0000313" key="9">
    <source>
        <dbReference type="EMBL" id="MCC2254843.1"/>
    </source>
</evidence>
<dbReference type="SUPFAM" id="SSF53218">
    <property type="entry name" value="Molybdenum cofactor biosynthesis proteins"/>
    <property type="match status" value="1"/>
</dbReference>
<keyword evidence="5 7" id="KW-0500">Molybdenum</keyword>
<organism evidence="9 10">
    <name type="scientific">Ruminococcus turbiniformis</name>
    <dbReference type="NCBI Taxonomy" id="2881258"/>
    <lineage>
        <taxon>Bacteria</taxon>
        <taxon>Bacillati</taxon>
        <taxon>Bacillota</taxon>
        <taxon>Clostridia</taxon>
        <taxon>Eubacteriales</taxon>
        <taxon>Oscillospiraceae</taxon>
        <taxon>Ruminococcus</taxon>
    </lineage>
</organism>
<evidence type="ECO:0000256" key="4">
    <source>
        <dbReference type="ARBA" id="ARBA00021108"/>
    </source>
</evidence>
<keyword evidence="7" id="KW-0501">Molybdenum cofactor biosynthesis</keyword>
<sequence length="398" mass="43499">MEQLPTRKKVIETLFEKWTPEDKTELIPVSAALNRVLARDYAASCTIPVVRASCMDGVAVMSERFRDGIPDTSEWKNGEDFCRADTGDDFDDRYDAVIPIEAVTISDEGKLTIMPEVKVTSGMNIRPAGSTIRKGDPVAKKNRRLRPFDLSCLAMGNITEVEVYRKPRIAFLPTGNELVPLGAEVRRGNNIDSNSILAENLLLEMGAEPVMYPVTADCAEDTAASLDRALKEADVVVLNGGSSKGEEDINARLLEERGAALFHWVAAAPGKPLCAALIDNKPVINIPGPPVAVLYGMDWCIRAIVHRLLHVPMPKRQTIQGVLTEEIAAPPTMEILCMMDVDHTEEGYRVRQKPWKGGGSMADTLGAGAIYITELGVSSKQPGETVEVTLLRGEEDFL</sequence>
<evidence type="ECO:0000259" key="8">
    <source>
        <dbReference type="SMART" id="SM00852"/>
    </source>
</evidence>
<dbReference type="PANTHER" id="PTHR10192">
    <property type="entry name" value="MOLYBDOPTERIN BIOSYNTHESIS PROTEIN"/>
    <property type="match status" value="1"/>
</dbReference>
<evidence type="ECO:0000256" key="6">
    <source>
        <dbReference type="ARBA" id="ARBA00047317"/>
    </source>
</evidence>
<name>A0ABS8FXY5_9FIRM</name>